<dbReference type="Gene3D" id="2.60.40.4060">
    <property type="entry name" value="Reeler domain"/>
    <property type="match status" value="1"/>
</dbReference>
<feature type="domain" description="Reelin" evidence="1">
    <location>
        <begin position="1"/>
        <end position="62"/>
    </location>
</feature>
<organism evidence="2 3">
    <name type="scientific">Geodia barretti</name>
    <name type="common">Barrett's horny sponge</name>
    <dbReference type="NCBI Taxonomy" id="519541"/>
    <lineage>
        <taxon>Eukaryota</taxon>
        <taxon>Metazoa</taxon>
        <taxon>Porifera</taxon>
        <taxon>Demospongiae</taxon>
        <taxon>Heteroscleromorpha</taxon>
        <taxon>Tetractinellida</taxon>
        <taxon>Astrophorina</taxon>
        <taxon>Geodiidae</taxon>
        <taxon>Geodia</taxon>
    </lineage>
</organism>
<comment type="caution">
    <text evidence="2">The sequence shown here is derived from an EMBL/GenBank/DDBJ whole genome shotgun (WGS) entry which is preliminary data.</text>
</comment>
<dbReference type="PROSITE" id="PS01186">
    <property type="entry name" value="EGF_2"/>
    <property type="match status" value="1"/>
</dbReference>
<dbReference type="InterPro" id="IPR000742">
    <property type="entry name" value="EGF"/>
</dbReference>
<sequence length="131" mass="14669">MLMDWTAPPSGTGAIQFRYAVVQVYAVFWADLSTDEVYEAPIGNCSDVVCNAGQTCIEYDMPMCVCSDGYAYNPNSGSCEAGALNLPIRLDATVVDYDGECSYLNTTQQRYDIYDVVRTTIQKSRLYRYFN</sequence>
<name>A0AA35TBT2_GEOBA</name>
<reference evidence="2" key="1">
    <citation type="submission" date="2023-03" db="EMBL/GenBank/DDBJ databases">
        <authorList>
            <person name="Steffen K."/>
            <person name="Cardenas P."/>
        </authorList>
    </citation>
    <scope>NUCLEOTIDE SEQUENCE</scope>
</reference>
<dbReference type="Proteomes" id="UP001174909">
    <property type="component" value="Unassembled WGS sequence"/>
</dbReference>
<proteinExistence type="predicted"/>
<protein>
    <recommendedName>
        <fullName evidence="1">Reelin domain-containing protein</fullName>
    </recommendedName>
</protein>
<dbReference type="InterPro" id="IPR002861">
    <property type="entry name" value="Reeler_dom"/>
</dbReference>
<dbReference type="Pfam" id="PF02014">
    <property type="entry name" value="Reeler"/>
    <property type="match status" value="1"/>
</dbReference>
<dbReference type="AlphaFoldDB" id="A0AA35TBT2"/>
<dbReference type="PROSITE" id="PS51019">
    <property type="entry name" value="REELIN"/>
    <property type="match status" value="1"/>
</dbReference>
<evidence type="ECO:0000259" key="1">
    <source>
        <dbReference type="PROSITE" id="PS51019"/>
    </source>
</evidence>
<keyword evidence="3" id="KW-1185">Reference proteome</keyword>
<dbReference type="InterPro" id="IPR042307">
    <property type="entry name" value="Reeler_sf"/>
</dbReference>
<dbReference type="EMBL" id="CASHTH010003434">
    <property type="protein sequence ID" value="CAI8044914.1"/>
    <property type="molecule type" value="Genomic_DNA"/>
</dbReference>
<gene>
    <name evidence="2" type="ORF">GBAR_LOCUS24871</name>
</gene>
<accession>A0AA35TBT2</accession>
<evidence type="ECO:0000313" key="2">
    <source>
        <dbReference type="EMBL" id="CAI8044914.1"/>
    </source>
</evidence>
<evidence type="ECO:0000313" key="3">
    <source>
        <dbReference type="Proteomes" id="UP001174909"/>
    </source>
</evidence>